<dbReference type="InterPro" id="IPR019336">
    <property type="entry name" value="GPR180/TMEM145_TM"/>
</dbReference>
<sequence>MTRKLPPLLPLLKVAFVLVLLHRTGAKYEEGHLVTPENWAFLARFCFLSDDGTFEYQIEYDKEYATQNLLLYHDVSRQWPAVYKSNKTCEQKESVLSVAQNQVVNLTELRADSGCVLTTVPPLPKQGNSTTSPSSAAGAGAGGAPRGRKQAPVVRRHILTCHSVRRFRSARERWWFLAISNCNATKGLNLRYRFLMTNGPPGDYWHEHFSADEFYILPTLMFFSICYLLMIVAIVMCTVELRSRQLLHATYKIFVASVTLQALGVMFQSISYIRYALDGVGFPRTRQLGRLLEAGSETTFLLLLLLLAKGFTVTRGRLRVGSSIKLTIFMCLYVVTYVSLFIYEREFFDPGEVLYLFESPAGYGLMALRIVAWWMFVYSTVFTLKHYPEKATFYYPFNLLATLWFVAGPCFIMSANSLIDKWVRESVVYAVLHTIAFLGHLQFLVLTRPSKANKNFPFHVRTTQIAVMEAVGVAGASSLYHFGHHNYAPGGPKVPVTAPLSDWMHEVPVGLFTVSRAVTELPLVAGSE</sequence>
<name>A0A6P8ZJA8_THRPL</name>
<keyword evidence="8" id="KW-0732">Signal</keyword>
<feature type="signal peptide" evidence="8">
    <location>
        <begin position="1"/>
        <end position="26"/>
    </location>
</feature>
<dbReference type="OrthoDB" id="205745at2759"/>
<evidence type="ECO:0000256" key="5">
    <source>
        <dbReference type="ARBA" id="ARBA00023180"/>
    </source>
</evidence>
<gene>
    <name evidence="12" type="primary">LOC117641644</name>
</gene>
<dbReference type="InterPro" id="IPR047831">
    <property type="entry name" value="GPR180/TMEM145"/>
</dbReference>
<feature type="domain" description="GPR180-like N-terminal" evidence="10">
    <location>
        <begin position="155"/>
        <end position="192"/>
    </location>
</feature>
<evidence type="ECO:0000256" key="8">
    <source>
        <dbReference type="SAM" id="SignalP"/>
    </source>
</evidence>
<dbReference type="RefSeq" id="XP_034235029.1">
    <property type="nucleotide sequence ID" value="XM_034379138.1"/>
</dbReference>
<evidence type="ECO:0000256" key="4">
    <source>
        <dbReference type="ARBA" id="ARBA00023136"/>
    </source>
</evidence>
<dbReference type="InParanoid" id="A0A6P8ZJA8"/>
<feature type="compositionally biased region" description="Low complexity" evidence="6">
    <location>
        <begin position="129"/>
        <end position="138"/>
    </location>
</feature>
<dbReference type="GO" id="GO:0007186">
    <property type="term" value="P:G protein-coupled receptor signaling pathway"/>
    <property type="evidence" value="ECO:0007669"/>
    <property type="project" value="InterPro"/>
</dbReference>
<dbReference type="PANTHER" id="PTHR23252:SF24">
    <property type="entry name" value="TRANSMEMBRANE PROTEIN 145"/>
    <property type="match status" value="1"/>
</dbReference>
<feature type="transmembrane region" description="Helical" evidence="7">
    <location>
        <begin position="393"/>
        <end position="415"/>
    </location>
</feature>
<proteinExistence type="predicted"/>
<dbReference type="KEGG" id="tpal:117641644"/>
<feature type="region of interest" description="Disordered" evidence="6">
    <location>
        <begin position="121"/>
        <end position="151"/>
    </location>
</feature>
<feature type="transmembrane region" description="Helical" evidence="7">
    <location>
        <begin position="253"/>
        <end position="274"/>
    </location>
</feature>
<dbReference type="GO" id="GO:0016020">
    <property type="term" value="C:membrane"/>
    <property type="evidence" value="ECO:0007669"/>
    <property type="project" value="UniProtKB-SubCell"/>
</dbReference>
<dbReference type="GO" id="GO:0019236">
    <property type="term" value="P:response to pheromone"/>
    <property type="evidence" value="ECO:0007669"/>
    <property type="project" value="InterPro"/>
</dbReference>
<keyword evidence="2 7" id="KW-0812">Transmembrane</keyword>
<feature type="domain" description="GPR180-like N-terminal" evidence="10">
    <location>
        <begin position="30"/>
        <end position="119"/>
    </location>
</feature>
<evidence type="ECO:0000259" key="10">
    <source>
        <dbReference type="Pfam" id="PF21892"/>
    </source>
</evidence>
<dbReference type="AlphaFoldDB" id="A0A6P8ZJA8"/>
<evidence type="ECO:0000256" key="3">
    <source>
        <dbReference type="ARBA" id="ARBA00022989"/>
    </source>
</evidence>
<evidence type="ECO:0000313" key="11">
    <source>
        <dbReference type="Proteomes" id="UP000515158"/>
    </source>
</evidence>
<keyword evidence="11" id="KW-1185">Reference proteome</keyword>
<dbReference type="GeneID" id="117641644"/>
<dbReference type="InterPro" id="IPR053880">
    <property type="entry name" value="GPR180-like_N"/>
</dbReference>
<reference evidence="12" key="1">
    <citation type="submission" date="2025-08" db="UniProtKB">
        <authorList>
            <consortium name="RefSeq"/>
        </authorList>
    </citation>
    <scope>IDENTIFICATION</scope>
    <source>
        <tissue evidence="12">Total insect</tissue>
    </source>
</reference>
<evidence type="ECO:0000256" key="6">
    <source>
        <dbReference type="SAM" id="MobiDB-lite"/>
    </source>
</evidence>
<feature type="transmembrane region" description="Helical" evidence="7">
    <location>
        <begin position="220"/>
        <end position="241"/>
    </location>
</feature>
<keyword evidence="4 7" id="KW-0472">Membrane</keyword>
<feature type="transmembrane region" description="Helical" evidence="7">
    <location>
        <begin position="427"/>
        <end position="446"/>
    </location>
</feature>
<protein>
    <submittedName>
        <fullName evidence="12">Transmembrane protein 145-like isoform X1</fullName>
    </submittedName>
</protein>
<feature type="transmembrane region" description="Helical" evidence="7">
    <location>
        <begin position="324"/>
        <end position="343"/>
    </location>
</feature>
<accession>A0A6P8ZJA8</accession>
<evidence type="ECO:0000256" key="1">
    <source>
        <dbReference type="ARBA" id="ARBA00004141"/>
    </source>
</evidence>
<evidence type="ECO:0000256" key="2">
    <source>
        <dbReference type="ARBA" id="ARBA00022692"/>
    </source>
</evidence>
<keyword evidence="5" id="KW-0325">Glycoprotein</keyword>
<evidence type="ECO:0000256" key="7">
    <source>
        <dbReference type="SAM" id="Phobius"/>
    </source>
</evidence>
<keyword evidence="3 7" id="KW-1133">Transmembrane helix</keyword>
<comment type="subcellular location">
    <subcellularLocation>
        <location evidence="1">Membrane</location>
        <topology evidence="1">Multi-pass membrane protein</topology>
    </subcellularLocation>
</comment>
<evidence type="ECO:0000313" key="12">
    <source>
        <dbReference type="RefSeq" id="XP_034235029.1"/>
    </source>
</evidence>
<feature type="transmembrane region" description="Helical" evidence="7">
    <location>
        <begin position="363"/>
        <end position="381"/>
    </location>
</feature>
<dbReference type="Proteomes" id="UP000515158">
    <property type="component" value="Unplaced"/>
</dbReference>
<feature type="domain" description="GPR180/TMEM145 transmembrane" evidence="9">
    <location>
        <begin position="222"/>
        <end position="441"/>
    </location>
</feature>
<dbReference type="Pfam" id="PF21892">
    <property type="entry name" value="TMEM145_N"/>
    <property type="match status" value="2"/>
</dbReference>
<dbReference type="PANTHER" id="PTHR23252">
    <property type="entry name" value="INTIMAL THICKNESS RECEPTOR-RELATED"/>
    <property type="match status" value="1"/>
</dbReference>
<dbReference type="Pfam" id="PF10192">
    <property type="entry name" value="GPR180-TMEM145_TM"/>
    <property type="match status" value="1"/>
</dbReference>
<evidence type="ECO:0000259" key="9">
    <source>
        <dbReference type="Pfam" id="PF10192"/>
    </source>
</evidence>
<feature type="transmembrane region" description="Helical" evidence="7">
    <location>
        <begin position="294"/>
        <end position="312"/>
    </location>
</feature>
<organism evidence="12">
    <name type="scientific">Thrips palmi</name>
    <name type="common">Melon thrips</name>
    <dbReference type="NCBI Taxonomy" id="161013"/>
    <lineage>
        <taxon>Eukaryota</taxon>
        <taxon>Metazoa</taxon>
        <taxon>Ecdysozoa</taxon>
        <taxon>Arthropoda</taxon>
        <taxon>Hexapoda</taxon>
        <taxon>Insecta</taxon>
        <taxon>Pterygota</taxon>
        <taxon>Neoptera</taxon>
        <taxon>Paraneoptera</taxon>
        <taxon>Thysanoptera</taxon>
        <taxon>Terebrantia</taxon>
        <taxon>Thripoidea</taxon>
        <taxon>Thripidae</taxon>
        <taxon>Thrips</taxon>
    </lineage>
</organism>
<feature type="chain" id="PRO_5027635105" evidence="8">
    <location>
        <begin position="27"/>
        <end position="528"/>
    </location>
</feature>